<protein>
    <submittedName>
        <fullName evidence="1">Uncharacterized protein</fullName>
    </submittedName>
</protein>
<name>A0AAE8MYG6_9PEZI</name>
<comment type="caution">
    <text evidence="1">The sequence shown here is derived from an EMBL/GenBank/DDBJ whole genome shotgun (WGS) entry which is preliminary data.</text>
</comment>
<dbReference type="Proteomes" id="UP001187682">
    <property type="component" value="Unassembled WGS sequence"/>
</dbReference>
<keyword evidence="2" id="KW-1185">Reference proteome</keyword>
<organism evidence="1 2">
    <name type="scientific">Cephalotrichum gorgonifer</name>
    <dbReference type="NCBI Taxonomy" id="2041049"/>
    <lineage>
        <taxon>Eukaryota</taxon>
        <taxon>Fungi</taxon>
        <taxon>Dikarya</taxon>
        <taxon>Ascomycota</taxon>
        <taxon>Pezizomycotina</taxon>
        <taxon>Sordariomycetes</taxon>
        <taxon>Hypocreomycetidae</taxon>
        <taxon>Microascales</taxon>
        <taxon>Microascaceae</taxon>
        <taxon>Cephalotrichum</taxon>
    </lineage>
</organism>
<gene>
    <name evidence="1" type="ORF">DNG_04617</name>
</gene>
<accession>A0AAE8MYG6</accession>
<proteinExistence type="predicted"/>
<dbReference type="EMBL" id="ONZQ02000005">
    <property type="protein sequence ID" value="SPO01944.1"/>
    <property type="molecule type" value="Genomic_DNA"/>
</dbReference>
<evidence type="ECO:0000313" key="2">
    <source>
        <dbReference type="Proteomes" id="UP001187682"/>
    </source>
</evidence>
<reference evidence="1" key="1">
    <citation type="submission" date="2018-03" db="EMBL/GenBank/DDBJ databases">
        <authorList>
            <person name="Guldener U."/>
        </authorList>
    </citation>
    <scope>NUCLEOTIDE SEQUENCE</scope>
</reference>
<dbReference type="AlphaFoldDB" id="A0AAE8MYG6"/>
<sequence>MFNFYCAITTVMRKALLETFEAAARLVSVELRPQLILVGGAASIEAVQVGALHFTLDLDGAIAFHCSAGFIVHIDLIEIGAGSNVIEKIHAAEPLLGASVASKPDLLYFRAVTVVDRWDDGDVLDFLWLLYRIAEDCEELPALGDQELGIMVKAGARLGIMDHLLLAAIVGGKDETASFRILQIE</sequence>
<evidence type="ECO:0000313" key="1">
    <source>
        <dbReference type="EMBL" id="SPO01944.1"/>
    </source>
</evidence>